<gene>
    <name evidence="1" type="ORF">TBRA_LOCUS9685</name>
</gene>
<name>A0A6H5IJI0_9HYME</name>
<dbReference type="AlphaFoldDB" id="A0A6H5IJI0"/>
<accession>A0A6H5IJI0</accession>
<dbReference type="EMBL" id="CADCXV010000876">
    <property type="protein sequence ID" value="CAB0037877.1"/>
    <property type="molecule type" value="Genomic_DNA"/>
</dbReference>
<organism evidence="1 2">
    <name type="scientific">Trichogramma brassicae</name>
    <dbReference type="NCBI Taxonomy" id="86971"/>
    <lineage>
        <taxon>Eukaryota</taxon>
        <taxon>Metazoa</taxon>
        <taxon>Ecdysozoa</taxon>
        <taxon>Arthropoda</taxon>
        <taxon>Hexapoda</taxon>
        <taxon>Insecta</taxon>
        <taxon>Pterygota</taxon>
        <taxon>Neoptera</taxon>
        <taxon>Endopterygota</taxon>
        <taxon>Hymenoptera</taxon>
        <taxon>Apocrita</taxon>
        <taxon>Proctotrupomorpha</taxon>
        <taxon>Chalcidoidea</taxon>
        <taxon>Trichogrammatidae</taxon>
        <taxon>Trichogramma</taxon>
    </lineage>
</organism>
<reference evidence="1 2" key="1">
    <citation type="submission" date="2020-02" db="EMBL/GenBank/DDBJ databases">
        <authorList>
            <person name="Ferguson B K."/>
        </authorList>
    </citation>
    <scope>NUCLEOTIDE SEQUENCE [LARGE SCALE GENOMIC DNA]</scope>
</reference>
<evidence type="ECO:0000313" key="1">
    <source>
        <dbReference type="EMBL" id="CAB0037877.1"/>
    </source>
</evidence>
<dbReference type="Proteomes" id="UP000479190">
    <property type="component" value="Unassembled WGS sequence"/>
</dbReference>
<keyword evidence="2" id="KW-1185">Reference proteome</keyword>
<sequence>MKNPGHVSRKRMNQRNAWSYLFQDQFQHINIVLYAVMLGPRTLKIYPKVYFYMYYIDLDAIQNQRPFSVQGLAVQCSHGPARARK</sequence>
<evidence type="ECO:0000313" key="2">
    <source>
        <dbReference type="Proteomes" id="UP000479190"/>
    </source>
</evidence>
<proteinExistence type="predicted"/>
<protein>
    <submittedName>
        <fullName evidence="1">Uncharacterized protein</fullName>
    </submittedName>
</protein>